<name>A0A4R1BBY2_9BACT</name>
<keyword evidence="3" id="KW-1185">Reference proteome</keyword>
<proteinExistence type="predicted"/>
<evidence type="ECO:0000313" key="2">
    <source>
        <dbReference type="EMBL" id="TCJ14535.1"/>
    </source>
</evidence>
<dbReference type="EMBL" id="SJZI01000042">
    <property type="protein sequence ID" value="TCJ14535.1"/>
    <property type="molecule type" value="Genomic_DNA"/>
</dbReference>
<feature type="region of interest" description="Disordered" evidence="1">
    <location>
        <begin position="46"/>
        <end position="66"/>
    </location>
</feature>
<dbReference type="Proteomes" id="UP000295334">
    <property type="component" value="Unassembled WGS sequence"/>
</dbReference>
<reference evidence="2 3" key="1">
    <citation type="submission" date="2019-03" db="EMBL/GenBank/DDBJ databases">
        <authorList>
            <person name="Kim M.K.M."/>
        </authorList>
    </citation>
    <scope>NUCLEOTIDE SEQUENCE [LARGE SCALE GENOMIC DNA]</scope>
    <source>
        <strain evidence="2 3">17J68-12</strain>
    </source>
</reference>
<organism evidence="2 3">
    <name type="scientific">Flaviaesturariibacter flavus</name>
    <dbReference type="NCBI Taxonomy" id="2502780"/>
    <lineage>
        <taxon>Bacteria</taxon>
        <taxon>Pseudomonadati</taxon>
        <taxon>Bacteroidota</taxon>
        <taxon>Chitinophagia</taxon>
        <taxon>Chitinophagales</taxon>
        <taxon>Chitinophagaceae</taxon>
        <taxon>Flaviaestuariibacter</taxon>
    </lineage>
</organism>
<gene>
    <name evidence="2" type="ORF">EPD60_11160</name>
</gene>
<accession>A0A4R1BBY2</accession>
<sequence length="66" mass="7613">MFDHFNDAELEAALARSKVELENAFAGGLPYDVINRLHNAFKTLQEEYNRRRQPRTDSESQANTES</sequence>
<dbReference type="RefSeq" id="WP_131449525.1">
    <property type="nucleotide sequence ID" value="NZ_SJZI01000042.1"/>
</dbReference>
<protein>
    <submittedName>
        <fullName evidence="2">Uncharacterized protein</fullName>
    </submittedName>
</protein>
<evidence type="ECO:0000313" key="3">
    <source>
        <dbReference type="Proteomes" id="UP000295334"/>
    </source>
</evidence>
<dbReference type="AlphaFoldDB" id="A0A4R1BBY2"/>
<comment type="caution">
    <text evidence="2">The sequence shown here is derived from an EMBL/GenBank/DDBJ whole genome shotgun (WGS) entry which is preliminary data.</text>
</comment>
<feature type="compositionally biased region" description="Basic and acidic residues" evidence="1">
    <location>
        <begin position="46"/>
        <end position="58"/>
    </location>
</feature>
<evidence type="ECO:0000256" key="1">
    <source>
        <dbReference type="SAM" id="MobiDB-lite"/>
    </source>
</evidence>